<accession>A0A6P7YJ86</accession>
<evidence type="ECO:0000256" key="3">
    <source>
        <dbReference type="ARBA" id="ARBA00022679"/>
    </source>
</evidence>
<keyword evidence="6" id="KW-1185">Reference proteome</keyword>
<dbReference type="Gene3D" id="3.30.2140.20">
    <property type="match status" value="1"/>
</dbReference>
<dbReference type="Proteomes" id="UP000515156">
    <property type="component" value="Chromosome 7"/>
</dbReference>
<evidence type="ECO:0000313" key="7">
    <source>
        <dbReference type="RefSeq" id="XP_030064966.1"/>
    </source>
</evidence>
<dbReference type="OrthoDB" id="10260017at2759"/>
<dbReference type="InterPro" id="IPR053710">
    <property type="entry name" value="Arylamine_NAT_domain_sf"/>
</dbReference>
<dbReference type="EC" id="2.3.1.5" evidence="2"/>
<dbReference type="InterPro" id="IPR038765">
    <property type="entry name" value="Papain-like_cys_pep_sf"/>
</dbReference>
<evidence type="ECO:0000256" key="4">
    <source>
        <dbReference type="ARBA" id="ARBA00023315"/>
    </source>
</evidence>
<dbReference type="InParanoid" id="A0A6P7YJ86"/>
<comment type="similarity">
    <text evidence="1 5">Belongs to the arylamine N-acetyltransferase family.</text>
</comment>
<dbReference type="RefSeq" id="XP_030064966.1">
    <property type="nucleotide sequence ID" value="XM_030209106.1"/>
</dbReference>
<dbReference type="Pfam" id="PF00797">
    <property type="entry name" value="Acetyltransf_2"/>
    <property type="match status" value="1"/>
</dbReference>
<dbReference type="GeneID" id="115473910"/>
<gene>
    <name evidence="7" type="primary">LOC115473910</name>
</gene>
<name>A0A6P7YJ86_9AMPH</name>
<keyword evidence="3 5" id="KW-0808">Transferase</keyword>
<dbReference type="GO" id="GO:0004060">
    <property type="term" value="F:arylamine N-acetyltransferase activity"/>
    <property type="evidence" value="ECO:0007669"/>
    <property type="project" value="UniProtKB-EC"/>
</dbReference>
<dbReference type="AlphaFoldDB" id="A0A6P7YJ86"/>
<evidence type="ECO:0000256" key="1">
    <source>
        <dbReference type="ARBA" id="ARBA00006547"/>
    </source>
</evidence>
<dbReference type="PANTHER" id="PTHR11786">
    <property type="entry name" value="N-HYDROXYARYLAMINE O-ACETYLTRANSFERASE"/>
    <property type="match status" value="1"/>
</dbReference>
<sequence>MAQKELVRRMDVSLYLDRIRYRGTTDPSLETLLGLHKCHVLSVPFESLSIHCGEKITLDPPSVYDKIVQRHRGGFCFENNSLFFWLLKEMGYQVQMVSGHVQNIFTKRYGPPNDHMVLLVDLGNQRWICDVGFGDAFRTPLLLEADKEQVQDNGVFKLQQDGEKWYLQRLLEDEGTGTQEWTSLYKFTQKEQKLEDFRGMCEYHQTSPSSIFFSKSFCSLHVPEGKVTYMGWRLIITTFTGTSSQKTTIQLPEEEIPNVLRERFGIVLTSQLIPKDDAIIPPPPIY</sequence>
<evidence type="ECO:0000313" key="6">
    <source>
        <dbReference type="Proteomes" id="UP000515156"/>
    </source>
</evidence>
<protein>
    <recommendedName>
        <fullName evidence="2">arylamine N-acetyltransferase</fullName>
        <ecNumber evidence="2">2.3.1.5</ecNumber>
    </recommendedName>
</protein>
<reference evidence="7" key="1">
    <citation type="submission" date="2025-08" db="UniProtKB">
        <authorList>
            <consortium name="RefSeq"/>
        </authorList>
    </citation>
    <scope>IDENTIFICATION</scope>
</reference>
<dbReference type="FunFam" id="3.30.2140.20:FF:000001">
    <property type="entry name" value="Arylamine N-acetyltransferase 1"/>
    <property type="match status" value="1"/>
</dbReference>
<evidence type="ECO:0000256" key="5">
    <source>
        <dbReference type="RuleBase" id="RU003452"/>
    </source>
</evidence>
<dbReference type="SUPFAM" id="SSF54001">
    <property type="entry name" value="Cysteine proteinases"/>
    <property type="match status" value="1"/>
</dbReference>
<keyword evidence="4 5" id="KW-0012">Acyltransferase</keyword>
<evidence type="ECO:0000256" key="2">
    <source>
        <dbReference type="ARBA" id="ARBA00012701"/>
    </source>
</evidence>
<dbReference type="PANTHER" id="PTHR11786:SF3">
    <property type="entry name" value="ARYLAMINE N-ACETYLTRANSFERASE"/>
    <property type="match status" value="1"/>
</dbReference>
<organism evidence="6 7">
    <name type="scientific">Microcaecilia unicolor</name>
    <dbReference type="NCBI Taxonomy" id="1415580"/>
    <lineage>
        <taxon>Eukaryota</taxon>
        <taxon>Metazoa</taxon>
        <taxon>Chordata</taxon>
        <taxon>Craniata</taxon>
        <taxon>Vertebrata</taxon>
        <taxon>Euteleostomi</taxon>
        <taxon>Amphibia</taxon>
        <taxon>Gymnophiona</taxon>
        <taxon>Siphonopidae</taxon>
        <taxon>Microcaecilia</taxon>
    </lineage>
</organism>
<dbReference type="PRINTS" id="PR01543">
    <property type="entry name" value="ANATRNSFRASE"/>
</dbReference>
<dbReference type="KEGG" id="muo:115473910"/>
<dbReference type="InterPro" id="IPR001447">
    <property type="entry name" value="Arylamine_N-AcTrfase"/>
</dbReference>
<proteinExistence type="inferred from homology"/>